<proteinExistence type="inferred from homology"/>
<dbReference type="Proteomes" id="UP000005877">
    <property type="component" value="Chromosome"/>
</dbReference>
<protein>
    <submittedName>
        <fullName evidence="9">Alkaline phosphatase family protein</fullName>
    </submittedName>
</protein>
<dbReference type="InterPro" id="IPR001952">
    <property type="entry name" value="Alkaline_phosphatase"/>
</dbReference>
<keyword evidence="10" id="KW-1185">Reference proteome</keyword>
<evidence type="ECO:0000256" key="8">
    <source>
        <dbReference type="ARBA" id="ARBA00022842"/>
    </source>
</evidence>
<evidence type="ECO:0000256" key="1">
    <source>
        <dbReference type="ARBA" id="ARBA00001946"/>
    </source>
</evidence>
<dbReference type="PROSITE" id="PS00123">
    <property type="entry name" value="ALKALINE_PHOSPHATASE"/>
    <property type="match status" value="1"/>
</dbReference>
<dbReference type="KEGG" id="mhi:Mhar_0144"/>
<dbReference type="Pfam" id="PF00245">
    <property type="entry name" value="Alk_phosphatase"/>
    <property type="match status" value="1"/>
</dbReference>
<evidence type="ECO:0000256" key="7">
    <source>
        <dbReference type="ARBA" id="ARBA00022833"/>
    </source>
</evidence>
<keyword evidence="5" id="KW-0479">Metal-binding</keyword>
<evidence type="ECO:0000256" key="2">
    <source>
        <dbReference type="ARBA" id="ARBA00001947"/>
    </source>
</evidence>
<dbReference type="GeneID" id="12509313"/>
<evidence type="ECO:0000313" key="9">
    <source>
        <dbReference type="EMBL" id="AET63535.1"/>
    </source>
</evidence>
<gene>
    <name evidence="9" type="ordered locus">Mhar_0144</name>
</gene>
<dbReference type="GO" id="GO:0046872">
    <property type="term" value="F:metal ion binding"/>
    <property type="evidence" value="ECO:0007669"/>
    <property type="project" value="UniProtKB-KW"/>
</dbReference>
<dbReference type="CDD" id="cd16012">
    <property type="entry name" value="ALP"/>
    <property type="match status" value="1"/>
</dbReference>
<evidence type="ECO:0000256" key="6">
    <source>
        <dbReference type="ARBA" id="ARBA00022801"/>
    </source>
</evidence>
<accession>G7WKQ6</accession>
<dbReference type="PRINTS" id="PR00113">
    <property type="entry name" value="ALKPHPHTASE"/>
</dbReference>
<dbReference type="AlphaFoldDB" id="G7WKQ6"/>
<keyword evidence="8" id="KW-0460">Magnesium</keyword>
<dbReference type="STRING" id="1110509.Mhar_0144"/>
<dbReference type="SUPFAM" id="SSF53649">
    <property type="entry name" value="Alkaline phosphatase-like"/>
    <property type="match status" value="1"/>
</dbReference>
<sequence length="419" mass="44930">MNRLHAAAGVLILLLVSFSLYGIALETDDGAEPKEARSVIFLIGDGMGFAQMTAARWAKADENLSNYTDAELFMDGMEYAGYSSTSSADSFVTDSAAAGTTLATGHKTKLGIIGQDETSIFGVQDGENLTTILELAEAEGKATGVVTNMRITHATPASFYAHVNDRDKENRIAEQFLASGVDVALGGGLCYFVGINETDPLGGASSRDDDQDLLAQAQDLGYVFVYNRTELLKIDPEETEKLLGLFGSSHLVFELRRRNETDREPSLSEMTEKAIEILSHDEDGFFLMVEGGTIDHACHIRSYENTAAETLAFDEAVKAALDYGERSGDTLVVVTSDHEAGGLVLGAVDFDDYSAGVPVFASGLAFIPGEGYNLTPTGMSTHTAVDVPLMASGPGAERFSRGRIDNTEIFYLMKEVMGL</sequence>
<dbReference type="SMART" id="SM00098">
    <property type="entry name" value="alkPPc"/>
    <property type="match status" value="1"/>
</dbReference>
<reference evidence="9 10" key="1">
    <citation type="journal article" date="2012" name="PLoS ONE">
        <title>The genome characteristics and predicted function of methyl-group oxidation pathway in the obligate aceticlastic methanogens, Methanosaeta spp.</title>
        <authorList>
            <person name="Zhu J."/>
            <person name="Zheng H."/>
            <person name="Ai G."/>
            <person name="Zhang G."/>
            <person name="Liu D."/>
            <person name="Liu X."/>
            <person name="Dong X."/>
        </authorList>
    </citation>
    <scope>NUCLEOTIDE SEQUENCE [LARGE SCALE GENOMIC DNA]</scope>
    <source>
        <strain evidence="9 10">6Ac</strain>
    </source>
</reference>
<dbReference type="InterPro" id="IPR017850">
    <property type="entry name" value="Alkaline_phosphatase_core_sf"/>
</dbReference>
<evidence type="ECO:0000256" key="5">
    <source>
        <dbReference type="ARBA" id="ARBA00022723"/>
    </source>
</evidence>
<dbReference type="HOGENOM" id="CLU_008539_6_2_2"/>
<evidence type="ECO:0000256" key="4">
    <source>
        <dbReference type="ARBA" id="ARBA00022553"/>
    </source>
</evidence>
<evidence type="ECO:0000256" key="3">
    <source>
        <dbReference type="ARBA" id="ARBA00005984"/>
    </source>
</evidence>
<evidence type="ECO:0000313" key="10">
    <source>
        <dbReference type="Proteomes" id="UP000005877"/>
    </source>
</evidence>
<dbReference type="InterPro" id="IPR018299">
    <property type="entry name" value="Alkaline_phosphatase_AS"/>
</dbReference>
<dbReference type="OrthoDB" id="212977at2157"/>
<keyword evidence="6" id="KW-0378">Hydrolase</keyword>
<comment type="cofactor">
    <cofactor evidence="1">
        <name>Mg(2+)</name>
        <dbReference type="ChEBI" id="CHEBI:18420"/>
    </cofactor>
</comment>
<comment type="cofactor">
    <cofactor evidence="2">
        <name>Zn(2+)</name>
        <dbReference type="ChEBI" id="CHEBI:29105"/>
    </cofactor>
</comment>
<name>G7WKQ6_METH6</name>
<dbReference type="Gene3D" id="3.40.720.10">
    <property type="entry name" value="Alkaline Phosphatase, subunit A"/>
    <property type="match status" value="1"/>
</dbReference>
<dbReference type="PANTHER" id="PTHR11596:SF5">
    <property type="entry name" value="ALKALINE PHOSPHATASE"/>
    <property type="match status" value="1"/>
</dbReference>
<keyword evidence="4" id="KW-0597">Phosphoprotein</keyword>
<dbReference type="PATRIC" id="fig|1110509.7.peg.158"/>
<comment type="similarity">
    <text evidence="3">Belongs to the alkaline phosphatase family.</text>
</comment>
<dbReference type="GO" id="GO:0004035">
    <property type="term" value="F:alkaline phosphatase activity"/>
    <property type="evidence" value="ECO:0007669"/>
    <property type="project" value="TreeGrafter"/>
</dbReference>
<dbReference type="EMBL" id="CP003117">
    <property type="protein sequence ID" value="AET63535.1"/>
    <property type="molecule type" value="Genomic_DNA"/>
</dbReference>
<dbReference type="PANTHER" id="PTHR11596">
    <property type="entry name" value="ALKALINE PHOSPHATASE"/>
    <property type="match status" value="1"/>
</dbReference>
<organism evidence="9 10">
    <name type="scientific">Methanothrix harundinacea (strain 6Ac)</name>
    <name type="common">Methanosaeta harundinacea</name>
    <dbReference type="NCBI Taxonomy" id="1110509"/>
    <lineage>
        <taxon>Archaea</taxon>
        <taxon>Methanobacteriati</taxon>
        <taxon>Methanobacteriota</taxon>
        <taxon>Stenosarchaea group</taxon>
        <taxon>Methanomicrobia</taxon>
        <taxon>Methanotrichales</taxon>
        <taxon>Methanotrichaceae</taxon>
        <taxon>Methanothrix</taxon>
    </lineage>
</organism>
<keyword evidence="7" id="KW-0862">Zinc</keyword>
<dbReference type="RefSeq" id="WP_014585723.1">
    <property type="nucleotide sequence ID" value="NC_017527.1"/>
</dbReference>